<dbReference type="AlphaFoldDB" id="A0A1I5AX18"/>
<accession>A0A1I5AX18</accession>
<evidence type="ECO:0000313" key="1">
    <source>
        <dbReference type="EMBL" id="SFN66921.1"/>
    </source>
</evidence>
<dbReference type="EMBL" id="FOVE01000014">
    <property type="protein sequence ID" value="SFN66921.1"/>
    <property type="molecule type" value="Genomic_DNA"/>
</dbReference>
<protein>
    <submittedName>
        <fullName evidence="1">Uncharacterized protein</fullName>
    </submittedName>
</protein>
<proteinExistence type="predicted"/>
<name>A0A1I5AX18_9NEIS</name>
<evidence type="ECO:0000313" key="2">
    <source>
        <dbReference type="Proteomes" id="UP000242869"/>
    </source>
</evidence>
<gene>
    <name evidence="1" type="ORF">SAMN05660284_02019</name>
</gene>
<sequence length="45" mass="5171">MLKLLNSNAREDQDEANSWRVPRLFDLRAGNATLVRMTASHWDGN</sequence>
<keyword evidence="2" id="KW-1185">Reference proteome</keyword>
<reference evidence="2" key="1">
    <citation type="submission" date="2016-10" db="EMBL/GenBank/DDBJ databases">
        <authorList>
            <person name="Varghese N."/>
            <person name="Submissions S."/>
        </authorList>
    </citation>
    <scope>NUCLEOTIDE SEQUENCE [LARGE SCALE GENOMIC DNA]</scope>
    <source>
        <strain evidence="2">DSM 6150</strain>
    </source>
</reference>
<organism evidence="1 2">
    <name type="scientific">Formivibrio citricus</name>
    <dbReference type="NCBI Taxonomy" id="83765"/>
    <lineage>
        <taxon>Bacteria</taxon>
        <taxon>Pseudomonadati</taxon>
        <taxon>Pseudomonadota</taxon>
        <taxon>Betaproteobacteria</taxon>
        <taxon>Neisseriales</taxon>
        <taxon>Chitinibacteraceae</taxon>
        <taxon>Formivibrio</taxon>
    </lineage>
</organism>
<dbReference type="Proteomes" id="UP000242869">
    <property type="component" value="Unassembled WGS sequence"/>
</dbReference>